<dbReference type="RefSeq" id="XP_017773121.1">
    <property type="nucleotide sequence ID" value="XM_017917632.1"/>
</dbReference>
<evidence type="ECO:0000313" key="1">
    <source>
        <dbReference type="Proteomes" id="UP000695000"/>
    </source>
</evidence>
<name>A0ABM1MEX1_NICVS</name>
<dbReference type="Proteomes" id="UP000695000">
    <property type="component" value="Unplaced"/>
</dbReference>
<reference evidence="2" key="1">
    <citation type="submission" date="2025-08" db="UniProtKB">
        <authorList>
            <consortium name="RefSeq"/>
        </authorList>
    </citation>
    <scope>IDENTIFICATION</scope>
    <source>
        <tissue evidence="2">Whole Larva</tissue>
    </source>
</reference>
<keyword evidence="1" id="KW-1185">Reference proteome</keyword>
<organism evidence="1 2">
    <name type="scientific">Nicrophorus vespilloides</name>
    <name type="common">Boreal carrion beetle</name>
    <dbReference type="NCBI Taxonomy" id="110193"/>
    <lineage>
        <taxon>Eukaryota</taxon>
        <taxon>Metazoa</taxon>
        <taxon>Ecdysozoa</taxon>
        <taxon>Arthropoda</taxon>
        <taxon>Hexapoda</taxon>
        <taxon>Insecta</taxon>
        <taxon>Pterygota</taxon>
        <taxon>Neoptera</taxon>
        <taxon>Endopterygota</taxon>
        <taxon>Coleoptera</taxon>
        <taxon>Polyphaga</taxon>
        <taxon>Staphyliniformia</taxon>
        <taxon>Silphidae</taxon>
        <taxon>Nicrophorinae</taxon>
        <taxon>Nicrophorus</taxon>
    </lineage>
</organism>
<accession>A0ABM1MEX1</accession>
<proteinExistence type="predicted"/>
<gene>
    <name evidence="2" type="primary">LOC108560180</name>
</gene>
<sequence length="265" mass="30725">MELSEYLKLGLKDLYKPKQSNRIIQFRQLRQNSRDKCTLSQRHIAMMETVKINARMQAMLAWKAEKKLKEEQNKQKLKPIFKVSKVVAPSKLEDIYTKKVNNSLKLVETGYKFKPPTNIKPIVLEQRNSSKINSLCNSVKDSVKKNVATKRIDRVKNINSNTLNVNFKVNDKSCKVSNALNVKPKVIKMRKDEANMMKESNQSVIKNRSPRDRNIMDVSESSNPIANENFVKENSMSRNSIINIQTPKKVFRKRLYGTACYIRKC</sequence>
<protein>
    <submittedName>
        <fullName evidence="2">Uncharacterized protein LOC108560180 isoform X1</fullName>
    </submittedName>
</protein>
<evidence type="ECO:0000313" key="2">
    <source>
        <dbReference type="RefSeq" id="XP_017773121.1"/>
    </source>
</evidence>
<dbReference type="GeneID" id="108560180"/>